<sequence length="85" mass="9283">MMSEPHQKGWRLVLFYAVNNGVPARSLKVAVVVGTVLNLINQGDALFGDAAINWTKVLFTFAMPYAVSTYGAVAAQWDGRHKTSN</sequence>
<dbReference type="Proteomes" id="UP001597176">
    <property type="component" value="Unassembled WGS sequence"/>
</dbReference>
<reference evidence="2" key="1">
    <citation type="journal article" date="2019" name="Int. J. Syst. Evol. Microbiol.">
        <title>The Global Catalogue of Microorganisms (GCM) 10K type strain sequencing project: providing services to taxonomists for standard genome sequencing and annotation.</title>
        <authorList>
            <consortium name="The Broad Institute Genomics Platform"/>
            <consortium name="The Broad Institute Genome Sequencing Center for Infectious Disease"/>
            <person name="Wu L."/>
            <person name="Ma J."/>
        </authorList>
    </citation>
    <scope>NUCLEOTIDE SEQUENCE [LARGE SCALE GENOMIC DNA]</scope>
    <source>
        <strain evidence="2">CCUG 56108</strain>
    </source>
</reference>
<keyword evidence="2" id="KW-1185">Reference proteome</keyword>
<organism evidence="1 2">
    <name type="scientific">Methylobacterium marchantiae</name>
    <dbReference type="NCBI Taxonomy" id="600331"/>
    <lineage>
        <taxon>Bacteria</taxon>
        <taxon>Pseudomonadati</taxon>
        <taxon>Pseudomonadota</taxon>
        <taxon>Alphaproteobacteria</taxon>
        <taxon>Hyphomicrobiales</taxon>
        <taxon>Methylobacteriaceae</taxon>
        <taxon>Methylobacterium</taxon>
    </lineage>
</organism>
<dbReference type="InterPro" id="IPR047700">
    <property type="entry name" value="NrtS-like"/>
</dbReference>
<evidence type="ECO:0000313" key="2">
    <source>
        <dbReference type="Proteomes" id="UP001597176"/>
    </source>
</evidence>
<protein>
    <submittedName>
        <fullName evidence="1">Nitrate/nitrite transporter NrtS</fullName>
    </submittedName>
</protein>
<name>A0ABW3WXP9_9HYPH</name>
<dbReference type="NCBIfam" id="NF038050">
    <property type="entry name" value="NrtS"/>
    <property type="match status" value="1"/>
</dbReference>
<accession>A0ABW3WXP9</accession>
<dbReference type="EMBL" id="JBHTND010000007">
    <property type="protein sequence ID" value="MFD1301443.1"/>
    <property type="molecule type" value="Genomic_DNA"/>
</dbReference>
<dbReference type="RefSeq" id="WP_238205000.1">
    <property type="nucleotide sequence ID" value="NZ_JBHTND010000007.1"/>
</dbReference>
<gene>
    <name evidence="1" type="primary">nrtS</name>
    <name evidence="1" type="ORF">ACFQ4G_07555</name>
</gene>
<evidence type="ECO:0000313" key="1">
    <source>
        <dbReference type="EMBL" id="MFD1301443.1"/>
    </source>
</evidence>
<proteinExistence type="predicted"/>
<comment type="caution">
    <text evidence="1">The sequence shown here is derived from an EMBL/GenBank/DDBJ whole genome shotgun (WGS) entry which is preliminary data.</text>
</comment>